<dbReference type="KEGG" id="pbut:DTO10_13125"/>
<feature type="domain" description="PPM-type phosphatase" evidence="2">
    <location>
        <begin position="162"/>
        <end position="382"/>
    </location>
</feature>
<protein>
    <submittedName>
        <fullName evidence="3">Serine/threonine-protein phosphatase</fullName>
    </submittedName>
</protein>
<evidence type="ECO:0000313" key="6">
    <source>
        <dbReference type="Proteomes" id="UP000260457"/>
    </source>
</evidence>
<dbReference type="EMBL" id="NUEQ01000028">
    <property type="protein sequence ID" value="PEJ31543.1"/>
    <property type="molecule type" value="Genomic_DNA"/>
</dbReference>
<dbReference type="PANTHER" id="PTHR43156:SF14">
    <property type="entry name" value="PHOSPHOSERINE PHOSPHATASE RSBP"/>
    <property type="match status" value="1"/>
</dbReference>
<evidence type="ECO:0000259" key="2">
    <source>
        <dbReference type="SMART" id="SM00331"/>
    </source>
</evidence>
<dbReference type="InterPro" id="IPR052016">
    <property type="entry name" value="Bact_Sigma-Reg"/>
</dbReference>
<gene>
    <name evidence="4" type="ORF">CN689_16380</name>
    <name evidence="3" type="ORF">DTO10_13125</name>
</gene>
<dbReference type="Proteomes" id="UP000260457">
    <property type="component" value="Chromosome"/>
</dbReference>
<keyword evidence="1" id="KW-0378">Hydrolase</keyword>
<dbReference type="EMBL" id="CP030926">
    <property type="protein sequence ID" value="AXN39244.1"/>
    <property type="molecule type" value="Genomic_DNA"/>
</dbReference>
<evidence type="ECO:0000313" key="3">
    <source>
        <dbReference type="EMBL" id="AXN39244.1"/>
    </source>
</evidence>
<dbReference type="Pfam" id="PF07228">
    <property type="entry name" value="SpoIIE"/>
    <property type="match status" value="1"/>
</dbReference>
<dbReference type="InterPro" id="IPR036457">
    <property type="entry name" value="PPM-type-like_dom_sf"/>
</dbReference>
<organism evidence="4 5">
    <name type="scientific">Peribacillus butanolivorans</name>
    <dbReference type="NCBI Taxonomy" id="421767"/>
    <lineage>
        <taxon>Bacteria</taxon>
        <taxon>Bacillati</taxon>
        <taxon>Bacillota</taxon>
        <taxon>Bacilli</taxon>
        <taxon>Bacillales</taxon>
        <taxon>Bacillaceae</taxon>
        <taxon>Peribacillus</taxon>
    </lineage>
</organism>
<sequence length="383" mass="44154">MNIYTLDIPLCKDFSLMLETFSKKVIFLEDPLNQRHLFHASTDLLQSLFILPLHISKDCWQQTSMFALAESLEIPILFIYKRSKRMEDPQVLPKKTLYEIIAVPANSVEIKIKFKSLQNISMQLYSAKMNEQELEKINKKSKKSLHIARNFQQLGLPLSIQKNDIEIHGLFQPSSELSGDLFYWMEVDDGKYGFIIIDVCGKGIHTALISMSIRTLMPDLIKRVKDPIFITKELNKHMGQLFQDMQKVSVNNSYFTAFIGYVNTRTRLIEYVNCGHPPAFMYSPCTNEIHNLSEGSIPIGLIPDMPIKKVVFQYDAGSRFITYTDGLSESFNRPAVNRFENIEREFIDNVHLDTHDLLQKLLVSRMMHSEINDDICIIAGTLF</sequence>
<evidence type="ECO:0000313" key="4">
    <source>
        <dbReference type="EMBL" id="PEJ31543.1"/>
    </source>
</evidence>
<name>A0AAX0S3C2_9BACI</name>
<evidence type="ECO:0000256" key="1">
    <source>
        <dbReference type="ARBA" id="ARBA00022801"/>
    </source>
</evidence>
<dbReference type="RefSeq" id="WP_098176648.1">
    <property type="nucleotide sequence ID" value="NZ_CP030926.1"/>
</dbReference>
<reference evidence="4 5" key="1">
    <citation type="submission" date="2017-09" db="EMBL/GenBank/DDBJ databases">
        <title>Large-scale bioinformatics analysis of Bacillus genomes uncovers conserved roles of natural products in bacterial physiology.</title>
        <authorList>
            <consortium name="Agbiome Team Llc"/>
            <person name="Bleich R.M."/>
            <person name="Kirk G.J."/>
            <person name="Santa Maria K.C."/>
            <person name="Allen S.E."/>
            <person name="Farag S."/>
            <person name="Shank E.A."/>
            <person name="Bowers A."/>
        </authorList>
    </citation>
    <scope>NUCLEOTIDE SEQUENCE [LARGE SCALE GENOMIC DNA]</scope>
    <source>
        <strain evidence="4 5">AFS003229</strain>
    </source>
</reference>
<reference evidence="3 6" key="2">
    <citation type="submission" date="2018-07" db="EMBL/GenBank/DDBJ databases">
        <title>The molecular basis for the intramolecular migration of carboxyl group in the catabolism of para-hydroxybenzoate via gentisate.</title>
        <authorList>
            <person name="Zhao H."/>
            <person name="Xu Y."/>
            <person name="Lin S."/>
            <person name="Spain J.C."/>
            <person name="Zhou N.-Y."/>
        </authorList>
    </citation>
    <scope>NUCLEOTIDE SEQUENCE [LARGE SCALE GENOMIC DNA]</scope>
    <source>
        <strain evidence="3 6">PHB-7a</strain>
    </source>
</reference>
<dbReference type="PANTHER" id="PTHR43156">
    <property type="entry name" value="STAGE II SPORULATION PROTEIN E-RELATED"/>
    <property type="match status" value="1"/>
</dbReference>
<dbReference type="GO" id="GO:0016791">
    <property type="term" value="F:phosphatase activity"/>
    <property type="evidence" value="ECO:0007669"/>
    <property type="project" value="TreeGrafter"/>
</dbReference>
<dbReference type="SUPFAM" id="SSF81606">
    <property type="entry name" value="PP2C-like"/>
    <property type="match status" value="1"/>
</dbReference>
<keyword evidence="6" id="KW-1185">Reference proteome</keyword>
<dbReference type="InterPro" id="IPR001932">
    <property type="entry name" value="PPM-type_phosphatase-like_dom"/>
</dbReference>
<evidence type="ECO:0000313" key="5">
    <source>
        <dbReference type="Proteomes" id="UP000220106"/>
    </source>
</evidence>
<accession>A0AAX0S3C2</accession>
<dbReference type="Gene3D" id="3.60.40.10">
    <property type="entry name" value="PPM-type phosphatase domain"/>
    <property type="match status" value="1"/>
</dbReference>
<dbReference type="AlphaFoldDB" id="A0AAX0S3C2"/>
<dbReference type="SMART" id="SM00331">
    <property type="entry name" value="PP2C_SIG"/>
    <property type="match status" value="1"/>
</dbReference>
<proteinExistence type="predicted"/>
<dbReference type="Proteomes" id="UP000220106">
    <property type="component" value="Unassembled WGS sequence"/>
</dbReference>